<feature type="transmembrane region" description="Helical" evidence="1">
    <location>
        <begin position="219"/>
        <end position="243"/>
    </location>
</feature>
<dbReference type="AlphaFoldDB" id="A0A0B1ZQS4"/>
<evidence type="ECO:0000313" key="3">
    <source>
        <dbReference type="Proteomes" id="UP000031057"/>
    </source>
</evidence>
<keyword evidence="1" id="KW-1133">Transmembrane helix</keyword>
<proteinExistence type="predicted"/>
<dbReference type="Proteomes" id="UP000031057">
    <property type="component" value="Unassembled WGS sequence"/>
</dbReference>
<feature type="transmembrane region" description="Helical" evidence="1">
    <location>
        <begin position="161"/>
        <end position="184"/>
    </location>
</feature>
<keyword evidence="1" id="KW-0812">Transmembrane</keyword>
<feature type="transmembrane region" description="Helical" evidence="1">
    <location>
        <begin position="65"/>
        <end position="87"/>
    </location>
</feature>
<dbReference type="OrthoDB" id="9809543at2"/>
<dbReference type="RefSeq" id="WP_039278176.1">
    <property type="nucleotide sequence ID" value="NZ_JTDI01000001.1"/>
</dbReference>
<keyword evidence="1" id="KW-0472">Membrane</keyword>
<dbReference type="InterPro" id="IPR018692">
    <property type="entry name" value="DUF2189"/>
</dbReference>
<keyword evidence="3" id="KW-1185">Reference proteome</keyword>
<evidence type="ECO:0000256" key="1">
    <source>
        <dbReference type="SAM" id="Phobius"/>
    </source>
</evidence>
<accession>A0A0B1ZQS4</accession>
<dbReference type="EMBL" id="JTDI01000001">
    <property type="protein sequence ID" value="KHK92956.1"/>
    <property type="molecule type" value="Genomic_DNA"/>
</dbReference>
<gene>
    <name evidence="2" type="ORF">LK12_00760</name>
</gene>
<dbReference type="Pfam" id="PF09955">
    <property type="entry name" value="DUF2189"/>
    <property type="match status" value="1"/>
</dbReference>
<feature type="transmembrane region" description="Helical" evidence="1">
    <location>
        <begin position="116"/>
        <end position="141"/>
    </location>
</feature>
<reference evidence="2 3" key="1">
    <citation type="submission" date="2014-10" db="EMBL/GenBank/DDBJ databases">
        <title>Genome sequence of Novosphingobium malaysiense MUSC 273(T).</title>
        <authorList>
            <person name="Lee L.-H."/>
        </authorList>
    </citation>
    <scope>NUCLEOTIDE SEQUENCE [LARGE SCALE GENOMIC DNA]</scope>
    <source>
        <strain evidence="2 3">MUSC 273</strain>
    </source>
</reference>
<comment type="caution">
    <text evidence="2">The sequence shown here is derived from an EMBL/GenBank/DDBJ whole genome shotgun (WGS) entry which is preliminary data.</text>
</comment>
<protein>
    <submittedName>
        <fullName evidence="2">Membrane protein</fullName>
    </submittedName>
</protein>
<sequence>MQVGEQVQLAPVTVASDLRLGDLCAALAAGWRDFAACPVFGLFFGGIYVAAGIFLYYALFNWGAVVWLIPAAAGFPLLAPFVAVGLYEVSRCREEGLPRSWSAVLGAMRGRGDEQILSMGVIVFVAFGFWLMIAHGIFAVFMAESGIGSESLALFTTPAGIAMLVVGTVVGAVMALAFFAVTVVSLPMLVDREVDFLTAIIVSLGTVRSNRFVMVTWAVWIAAGIFMAMIPLFLGLLVALPVFGHATWHLYRRVVSGGGA</sequence>
<organism evidence="2 3">
    <name type="scientific">Novosphingobium malaysiense</name>
    <dbReference type="NCBI Taxonomy" id="1348853"/>
    <lineage>
        <taxon>Bacteria</taxon>
        <taxon>Pseudomonadati</taxon>
        <taxon>Pseudomonadota</taxon>
        <taxon>Alphaproteobacteria</taxon>
        <taxon>Sphingomonadales</taxon>
        <taxon>Sphingomonadaceae</taxon>
        <taxon>Novosphingobium</taxon>
    </lineage>
</organism>
<dbReference type="STRING" id="1348853.LK12_00760"/>
<name>A0A0B1ZQS4_9SPHN</name>
<evidence type="ECO:0000313" key="2">
    <source>
        <dbReference type="EMBL" id="KHK92956.1"/>
    </source>
</evidence>
<feature type="transmembrane region" description="Helical" evidence="1">
    <location>
        <begin position="39"/>
        <end position="59"/>
    </location>
</feature>